<keyword evidence="3" id="KW-1185">Reference proteome</keyword>
<dbReference type="Proteomes" id="UP000625976">
    <property type="component" value="Unassembled WGS sequence"/>
</dbReference>
<comment type="caution">
    <text evidence="2">The sequence shown here is derived from an EMBL/GenBank/DDBJ whole genome shotgun (WGS) entry which is preliminary data.</text>
</comment>
<reference evidence="2" key="2">
    <citation type="submission" date="2020-09" db="EMBL/GenBank/DDBJ databases">
        <authorList>
            <person name="Sun Q."/>
            <person name="Zhou Y."/>
        </authorList>
    </citation>
    <scope>NUCLEOTIDE SEQUENCE</scope>
    <source>
        <strain evidence="2">CGMCC 1.12751</strain>
    </source>
</reference>
<reference evidence="2" key="1">
    <citation type="journal article" date="2014" name="Int. J. Syst. Evol. Microbiol.">
        <title>Complete genome sequence of Corynebacterium casei LMG S-19264T (=DSM 44701T), isolated from a smear-ripened cheese.</title>
        <authorList>
            <consortium name="US DOE Joint Genome Institute (JGI-PGF)"/>
            <person name="Walter F."/>
            <person name="Albersmeier A."/>
            <person name="Kalinowski J."/>
            <person name="Ruckert C."/>
        </authorList>
    </citation>
    <scope>NUCLEOTIDE SEQUENCE</scope>
    <source>
        <strain evidence="2">CGMCC 1.12751</strain>
    </source>
</reference>
<accession>A0A917LRL1</accession>
<evidence type="ECO:0000313" key="3">
    <source>
        <dbReference type="Proteomes" id="UP000625976"/>
    </source>
</evidence>
<gene>
    <name evidence="2" type="ORF">GCM10010976_24580</name>
</gene>
<dbReference type="AlphaFoldDB" id="A0A917LRL1"/>
<evidence type="ECO:0000313" key="2">
    <source>
        <dbReference type="EMBL" id="GGG52562.1"/>
    </source>
</evidence>
<keyword evidence="1" id="KW-0732">Signal</keyword>
<sequence length="212" mass="24348">MTKLNIVLPLKSMTKLFTLLLFLLSFGTFSQSHTMTNTKPNHSKIELIAQADSIINTKYPDFTFNPQEYEITVWFNTEMTLVKYRRIIKFTPLDKKEARLKYDIEVNLTTQAVSPFDTWGLDSFYIPNKAEQAKIDFVIKSFGRSRFGFNNSIMEETDMYRITVDNDVAFGKYFLDKTTGKESMGSIEGSYAPMPDLPGLQELADPLVEITE</sequence>
<name>A0A917LRL1_9FLAO</name>
<protein>
    <submittedName>
        <fullName evidence="2">Uncharacterized protein</fullName>
    </submittedName>
</protein>
<feature type="chain" id="PRO_5036792783" evidence="1">
    <location>
        <begin position="31"/>
        <end position="212"/>
    </location>
</feature>
<proteinExistence type="predicted"/>
<organism evidence="2 3">
    <name type="scientific">Bizionia arctica</name>
    <dbReference type="NCBI Taxonomy" id="1495645"/>
    <lineage>
        <taxon>Bacteria</taxon>
        <taxon>Pseudomonadati</taxon>
        <taxon>Bacteroidota</taxon>
        <taxon>Flavobacteriia</taxon>
        <taxon>Flavobacteriales</taxon>
        <taxon>Flavobacteriaceae</taxon>
        <taxon>Bizionia</taxon>
    </lineage>
</organism>
<dbReference type="EMBL" id="BMFQ01000003">
    <property type="protein sequence ID" value="GGG52562.1"/>
    <property type="molecule type" value="Genomic_DNA"/>
</dbReference>
<evidence type="ECO:0000256" key="1">
    <source>
        <dbReference type="SAM" id="SignalP"/>
    </source>
</evidence>
<feature type="signal peptide" evidence="1">
    <location>
        <begin position="1"/>
        <end position="30"/>
    </location>
</feature>